<dbReference type="GO" id="GO:0004888">
    <property type="term" value="F:transmembrane signaling receptor activity"/>
    <property type="evidence" value="ECO:0007669"/>
    <property type="project" value="InterPro"/>
</dbReference>
<comment type="caution">
    <text evidence="6">Lacks conserved residue(s) required for the propagation of feature annotation.</text>
</comment>
<feature type="transmembrane region" description="Helical" evidence="6">
    <location>
        <begin position="6"/>
        <end position="27"/>
    </location>
</feature>
<comment type="caution">
    <text evidence="7">The sequence shown here is derived from an EMBL/GenBank/DDBJ whole genome shotgun (WGS) entry which is preliminary data.</text>
</comment>
<evidence type="ECO:0000256" key="6">
    <source>
        <dbReference type="RuleBase" id="RU280813"/>
    </source>
</evidence>
<evidence type="ECO:0000256" key="5">
    <source>
        <dbReference type="ARBA" id="ARBA00023136"/>
    </source>
</evidence>
<dbReference type="AlphaFoldDB" id="A0AAV5WWQ4"/>
<evidence type="ECO:0000313" key="8">
    <source>
        <dbReference type="Proteomes" id="UP001432322"/>
    </source>
</evidence>
<dbReference type="GO" id="GO:0007606">
    <property type="term" value="P:sensory perception of chemical stimulus"/>
    <property type="evidence" value="ECO:0007669"/>
    <property type="project" value="UniProtKB-UniRule"/>
</dbReference>
<sequence>MRTTTLATLFYSIPGAIAYLLTIIAIFKLRRKLSPSFTSVYLVTAVVNFATHINTWIMYRLRLEPFFFFYYQWMMQPEMEIIKWPAKADFVFNEKLNVYDVVSNPQTCVKPVMTSMLVFGATTLITCSIMSVCL</sequence>
<keyword evidence="8" id="KW-1185">Reference proteome</keyword>
<evidence type="ECO:0000256" key="2">
    <source>
        <dbReference type="ARBA" id="ARBA00005692"/>
    </source>
</evidence>
<dbReference type="Proteomes" id="UP001432322">
    <property type="component" value="Unassembled WGS sequence"/>
</dbReference>
<keyword evidence="3 6" id="KW-0812">Transmembrane</keyword>
<reference evidence="7" key="1">
    <citation type="submission" date="2023-10" db="EMBL/GenBank/DDBJ databases">
        <title>Genome assembly of Pristionchus species.</title>
        <authorList>
            <person name="Yoshida K."/>
            <person name="Sommer R.J."/>
        </authorList>
    </citation>
    <scope>NUCLEOTIDE SEQUENCE</scope>
    <source>
        <strain evidence="7">RS5133</strain>
    </source>
</reference>
<comment type="subcellular location">
    <subcellularLocation>
        <location evidence="1">Membrane</location>
        <topology evidence="1">Multi-pass membrane protein</topology>
    </subcellularLocation>
</comment>
<evidence type="ECO:0000256" key="4">
    <source>
        <dbReference type="ARBA" id="ARBA00022989"/>
    </source>
</evidence>
<evidence type="ECO:0000256" key="3">
    <source>
        <dbReference type="ARBA" id="ARBA00022692"/>
    </source>
</evidence>
<gene>
    <name evidence="7" type="ORF">PFISCL1PPCAC_26853</name>
</gene>
<comment type="similarity">
    <text evidence="2 6">Belongs to the nematode receptor-like protein srg family.</text>
</comment>
<dbReference type="EMBL" id="BTSY01000007">
    <property type="protein sequence ID" value="GMT35556.1"/>
    <property type="molecule type" value="Genomic_DNA"/>
</dbReference>
<accession>A0AAV5WWQ4</accession>
<evidence type="ECO:0000256" key="1">
    <source>
        <dbReference type="ARBA" id="ARBA00004141"/>
    </source>
</evidence>
<dbReference type="PANTHER" id="PTHR31552">
    <property type="entry name" value="SERPENTINE RECEPTOR CLASS GAMMA"/>
    <property type="match status" value="1"/>
</dbReference>
<feature type="transmembrane region" description="Helical" evidence="6">
    <location>
        <begin position="112"/>
        <end position="133"/>
    </location>
</feature>
<keyword evidence="4 6" id="KW-1133">Transmembrane helix</keyword>
<name>A0AAV5WWQ4_9BILA</name>
<dbReference type="PANTHER" id="PTHR31552:SF8">
    <property type="entry name" value="SERPENTINE RECEPTOR CLASS GAMMA"/>
    <property type="match status" value="1"/>
</dbReference>
<keyword evidence="5 6" id="KW-0472">Membrane</keyword>
<dbReference type="InterPro" id="IPR000609">
    <property type="entry name" value="7TM_GPCR_serpentine_rcpt_Srg"/>
</dbReference>
<evidence type="ECO:0000313" key="7">
    <source>
        <dbReference type="EMBL" id="GMT35556.1"/>
    </source>
</evidence>
<dbReference type="GO" id="GO:0016020">
    <property type="term" value="C:membrane"/>
    <property type="evidence" value="ECO:0007669"/>
    <property type="project" value="UniProtKB-SubCell"/>
</dbReference>
<feature type="non-terminal residue" evidence="7">
    <location>
        <position position="134"/>
    </location>
</feature>
<protein>
    <recommendedName>
        <fullName evidence="6">Serpentine receptor class gamma</fullName>
    </recommendedName>
</protein>
<proteinExistence type="inferred from homology"/>
<dbReference type="Pfam" id="PF02118">
    <property type="entry name" value="Srg"/>
    <property type="match status" value="1"/>
</dbReference>
<organism evidence="7 8">
    <name type="scientific">Pristionchus fissidentatus</name>
    <dbReference type="NCBI Taxonomy" id="1538716"/>
    <lineage>
        <taxon>Eukaryota</taxon>
        <taxon>Metazoa</taxon>
        <taxon>Ecdysozoa</taxon>
        <taxon>Nematoda</taxon>
        <taxon>Chromadorea</taxon>
        <taxon>Rhabditida</taxon>
        <taxon>Rhabditina</taxon>
        <taxon>Diplogasteromorpha</taxon>
        <taxon>Diplogasteroidea</taxon>
        <taxon>Neodiplogasteridae</taxon>
        <taxon>Pristionchus</taxon>
    </lineage>
</organism>
<feature type="transmembrane region" description="Helical" evidence="6">
    <location>
        <begin position="39"/>
        <end position="59"/>
    </location>
</feature>